<evidence type="ECO:0000313" key="3">
    <source>
        <dbReference type="EMBL" id="KAG8060390.1"/>
    </source>
</evidence>
<reference evidence="3" key="2">
    <citation type="submission" date="2021-02" db="EMBL/GenBank/DDBJ databases">
        <authorList>
            <person name="Kimball J.A."/>
            <person name="Haas M.W."/>
            <person name="Macchietto M."/>
            <person name="Kono T."/>
            <person name="Duquette J."/>
            <person name="Shao M."/>
        </authorList>
    </citation>
    <scope>NUCLEOTIDE SEQUENCE</scope>
    <source>
        <tissue evidence="3">Fresh leaf tissue</tissue>
    </source>
</reference>
<reference evidence="3" key="1">
    <citation type="journal article" date="2021" name="bioRxiv">
        <title>Whole Genome Assembly and Annotation of Northern Wild Rice, Zizania palustris L., Supports a Whole Genome Duplication in the Zizania Genus.</title>
        <authorList>
            <person name="Haas M."/>
            <person name="Kono T."/>
            <person name="Macchietto M."/>
            <person name="Millas R."/>
            <person name="McGilp L."/>
            <person name="Shao M."/>
            <person name="Duquette J."/>
            <person name="Hirsch C.N."/>
            <person name="Kimball J."/>
        </authorList>
    </citation>
    <scope>NUCLEOTIDE SEQUENCE</scope>
    <source>
        <tissue evidence="3">Fresh leaf tissue</tissue>
    </source>
</reference>
<dbReference type="EMBL" id="JAAALK010000287">
    <property type="protein sequence ID" value="KAG8060390.1"/>
    <property type="molecule type" value="Genomic_DNA"/>
</dbReference>
<keyword evidence="2" id="KW-0732">Signal</keyword>
<comment type="caution">
    <text evidence="3">The sequence shown here is derived from an EMBL/GenBank/DDBJ whole genome shotgun (WGS) entry which is preliminary data.</text>
</comment>
<feature type="region of interest" description="Disordered" evidence="1">
    <location>
        <begin position="37"/>
        <end position="102"/>
    </location>
</feature>
<proteinExistence type="predicted"/>
<keyword evidence="4" id="KW-1185">Reference proteome</keyword>
<name>A0A8J5VCB0_ZIZPA</name>
<organism evidence="3 4">
    <name type="scientific">Zizania palustris</name>
    <name type="common">Northern wild rice</name>
    <dbReference type="NCBI Taxonomy" id="103762"/>
    <lineage>
        <taxon>Eukaryota</taxon>
        <taxon>Viridiplantae</taxon>
        <taxon>Streptophyta</taxon>
        <taxon>Embryophyta</taxon>
        <taxon>Tracheophyta</taxon>
        <taxon>Spermatophyta</taxon>
        <taxon>Magnoliopsida</taxon>
        <taxon>Liliopsida</taxon>
        <taxon>Poales</taxon>
        <taxon>Poaceae</taxon>
        <taxon>BOP clade</taxon>
        <taxon>Oryzoideae</taxon>
        <taxon>Oryzeae</taxon>
        <taxon>Zizaniinae</taxon>
        <taxon>Zizania</taxon>
    </lineage>
</organism>
<accession>A0A8J5VCB0</accession>
<gene>
    <name evidence="3" type="ORF">GUJ93_ZPchr0002g26158</name>
</gene>
<evidence type="ECO:0000313" key="4">
    <source>
        <dbReference type="Proteomes" id="UP000729402"/>
    </source>
</evidence>
<feature type="chain" id="PRO_5035250977" description="Secreted protein" evidence="2">
    <location>
        <begin position="24"/>
        <end position="121"/>
    </location>
</feature>
<feature type="compositionally biased region" description="Low complexity" evidence="1">
    <location>
        <begin position="87"/>
        <end position="102"/>
    </location>
</feature>
<protein>
    <recommendedName>
        <fullName evidence="5">Secreted protein</fullName>
    </recommendedName>
</protein>
<evidence type="ECO:0000256" key="2">
    <source>
        <dbReference type="SAM" id="SignalP"/>
    </source>
</evidence>
<evidence type="ECO:0000256" key="1">
    <source>
        <dbReference type="SAM" id="MobiDB-lite"/>
    </source>
</evidence>
<dbReference type="Proteomes" id="UP000729402">
    <property type="component" value="Unassembled WGS sequence"/>
</dbReference>
<dbReference type="AlphaFoldDB" id="A0A8J5VCB0"/>
<evidence type="ECO:0008006" key="5">
    <source>
        <dbReference type="Google" id="ProtNLM"/>
    </source>
</evidence>
<feature type="signal peptide" evidence="2">
    <location>
        <begin position="1"/>
        <end position="23"/>
    </location>
</feature>
<sequence length="121" mass="12490">MTCVLHEVTLVVVVPILLAPALGVSSKLSDATLVTNPSADGLALDADTRSDSEDEEAGEVASHGVRSGSRKESGGGARVGATTTMVATSPTRRAPAAEAAQIRQAGRVLRSLDSRSRHPWC</sequence>